<reference evidence="1 2" key="1">
    <citation type="submission" date="2023-10" db="EMBL/GenBank/DDBJ databases">
        <title>Nicoliella lavandulae sp. nov. isolated from Lavandula angustifolia flowers.</title>
        <authorList>
            <person name="Alcantara C."/>
            <person name="Zuniga M."/>
            <person name="Landete J.M."/>
            <person name="Monedero V."/>
        </authorList>
    </citation>
    <scope>NUCLEOTIDE SEQUENCE [LARGE SCALE GENOMIC DNA]</scope>
    <source>
        <strain evidence="1 2">Es01</strain>
    </source>
</reference>
<proteinExistence type="predicted"/>
<evidence type="ECO:0000313" key="2">
    <source>
        <dbReference type="Proteomes" id="UP001370590"/>
    </source>
</evidence>
<name>A0ABU8SLH2_9LACO</name>
<sequence length="304" mass="35415">MNYDQLWKAIYDNLDQHHYSIAVTDLKKIYENDPSKKANQLLVKALVADKSYLEAKEYMLEMINDYRDSLEDFELMVKVFILNQNFIQSQIMINTVNDLKIKSILQQRLDKASNQYVEQHGDVVDQLTNALYHIGGSKLSHQSETLVKAMNLPVKAYFNAAKGALTDPYLNPAIRFNLLDVLRELQLSDEIEISWIDGQLHQINLSQLVPLAEMKSSKAIFRQLEIRFGQNSPDLLQNMVKTFNLFLAYLYPFSDQIISDYDRWITVAYDMQRGQRPDLKSMDSETKSIYEWQQKLLKLVDSIK</sequence>
<dbReference type="EMBL" id="JAWMWH010000001">
    <property type="protein sequence ID" value="MEJ6400755.1"/>
    <property type="molecule type" value="Genomic_DNA"/>
</dbReference>
<accession>A0ABU8SLH2</accession>
<gene>
    <name evidence="1" type="ORF">R4146_06220</name>
</gene>
<evidence type="ECO:0000313" key="1">
    <source>
        <dbReference type="EMBL" id="MEJ6400755.1"/>
    </source>
</evidence>
<protein>
    <recommendedName>
        <fullName evidence="3">Tetratricopeptide repeat protein</fullName>
    </recommendedName>
</protein>
<organism evidence="1 2">
    <name type="scientific">Nicoliella lavandulae</name>
    <dbReference type="NCBI Taxonomy" id="3082954"/>
    <lineage>
        <taxon>Bacteria</taxon>
        <taxon>Bacillati</taxon>
        <taxon>Bacillota</taxon>
        <taxon>Bacilli</taxon>
        <taxon>Lactobacillales</taxon>
        <taxon>Lactobacillaceae</taxon>
        <taxon>Nicoliella</taxon>
    </lineage>
</organism>
<comment type="caution">
    <text evidence="1">The sequence shown here is derived from an EMBL/GenBank/DDBJ whole genome shotgun (WGS) entry which is preliminary data.</text>
</comment>
<dbReference type="RefSeq" id="WP_339960558.1">
    <property type="nucleotide sequence ID" value="NZ_JAWMWH010000001.1"/>
</dbReference>
<dbReference type="Proteomes" id="UP001370590">
    <property type="component" value="Unassembled WGS sequence"/>
</dbReference>
<keyword evidence="2" id="KW-1185">Reference proteome</keyword>
<evidence type="ECO:0008006" key="3">
    <source>
        <dbReference type="Google" id="ProtNLM"/>
    </source>
</evidence>